<comment type="caution">
    <text evidence="1">The sequence shown here is derived from an EMBL/GenBank/DDBJ whole genome shotgun (WGS) entry which is preliminary data.</text>
</comment>
<evidence type="ECO:0000313" key="2">
    <source>
        <dbReference type="Proteomes" id="UP000735302"/>
    </source>
</evidence>
<protein>
    <recommendedName>
        <fullName evidence="3">Transposase</fullName>
    </recommendedName>
</protein>
<gene>
    <name evidence="1" type="ORF">PoB_006622000</name>
</gene>
<accession>A0AAV4D6E8</accession>
<proteinExistence type="predicted"/>
<sequence length="89" mass="10289">MKRLPSEQSVPGCYVVPDDRRLIARIRLYLWQITAVILYRDLSCERHAVSTHDIGASVAQWIVNPPQRFFCRGLESRHRRPGLMEGLDA</sequence>
<evidence type="ECO:0000313" key="1">
    <source>
        <dbReference type="EMBL" id="GFO39715.1"/>
    </source>
</evidence>
<dbReference type="AlphaFoldDB" id="A0AAV4D6E8"/>
<reference evidence="1 2" key="1">
    <citation type="journal article" date="2021" name="Elife">
        <title>Chloroplast acquisition without the gene transfer in kleptoplastic sea slugs, Plakobranchus ocellatus.</title>
        <authorList>
            <person name="Maeda T."/>
            <person name="Takahashi S."/>
            <person name="Yoshida T."/>
            <person name="Shimamura S."/>
            <person name="Takaki Y."/>
            <person name="Nagai Y."/>
            <person name="Toyoda A."/>
            <person name="Suzuki Y."/>
            <person name="Arimoto A."/>
            <person name="Ishii H."/>
            <person name="Satoh N."/>
            <person name="Nishiyama T."/>
            <person name="Hasebe M."/>
            <person name="Maruyama T."/>
            <person name="Minagawa J."/>
            <person name="Obokata J."/>
            <person name="Shigenobu S."/>
        </authorList>
    </citation>
    <scope>NUCLEOTIDE SEQUENCE [LARGE SCALE GENOMIC DNA]</scope>
</reference>
<dbReference type="Proteomes" id="UP000735302">
    <property type="component" value="Unassembled WGS sequence"/>
</dbReference>
<evidence type="ECO:0008006" key="3">
    <source>
        <dbReference type="Google" id="ProtNLM"/>
    </source>
</evidence>
<keyword evidence="2" id="KW-1185">Reference proteome</keyword>
<dbReference type="EMBL" id="BLXT01007506">
    <property type="protein sequence ID" value="GFO39715.1"/>
    <property type="molecule type" value="Genomic_DNA"/>
</dbReference>
<organism evidence="1 2">
    <name type="scientific">Plakobranchus ocellatus</name>
    <dbReference type="NCBI Taxonomy" id="259542"/>
    <lineage>
        <taxon>Eukaryota</taxon>
        <taxon>Metazoa</taxon>
        <taxon>Spiralia</taxon>
        <taxon>Lophotrochozoa</taxon>
        <taxon>Mollusca</taxon>
        <taxon>Gastropoda</taxon>
        <taxon>Heterobranchia</taxon>
        <taxon>Euthyneura</taxon>
        <taxon>Panpulmonata</taxon>
        <taxon>Sacoglossa</taxon>
        <taxon>Placobranchoidea</taxon>
        <taxon>Plakobranchidae</taxon>
        <taxon>Plakobranchus</taxon>
    </lineage>
</organism>
<name>A0AAV4D6E8_9GAST</name>